<proteinExistence type="predicted"/>
<organism evidence="1 2">
    <name type="scientific">Eumeta variegata</name>
    <name type="common">Bagworm moth</name>
    <name type="synonym">Eumeta japonica</name>
    <dbReference type="NCBI Taxonomy" id="151549"/>
    <lineage>
        <taxon>Eukaryota</taxon>
        <taxon>Metazoa</taxon>
        <taxon>Ecdysozoa</taxon>
        <taxon>Arthropoda</taxon>
        <taxon>Hexapoda</taxon>
        <taxon>Insecta</taxon>
        <taxon>Pterygota</taxon>
        <taxon>Neoptera</taxon>
        <taxon>Endopterygota</taxon>
        <taxon>Lepidoptera</taxon>
        <taxon>Glossata</taxon>
        <taxon>Ditrysia</taxon>
        <taxon>Tineoidea</taxon>
        <taxon>Psychidae</taxon>
        <taxon>Oiketicinae</taxon>
        <taxon>Eumeta</taxon>
    </lineage>
</organism>
<reference evidence="1 2" key="1">
    <citation type="journal article" date="2019" name="Commun. Biol.">
        <title>The bagworm genome reveals a unique fibroin gene that provides high tensile strength.</title>
        <authorList>
            <person name="Kono N."/>
            <person name="Nakamura H."/>
            <person name="Ohtoshi R."/>
            <person name="Tomita M."/>
            <person name="Numata K."/>
            <person name="Arakawa K."/>
        </authorList>
    </citation>
    <scope>NUCLEOTIDE SEQUENCE [LARGE SCALE GENOMIC DNA]</scope>
</reference>
<protein>
    <submittedName>
        <fullName evidence="1">Uncharacterized protein</fullName>
    </submittedName>
</protein>
<sequence length="163" mass="18592">MKYFLRDLSIVYAIRWIRILSGKADPSVSIIDNKSNSSSYESIETVGGLRQFRTDRRRAVALRPAVDLFRRRTLRSPRRKAGEEGGQAHAIVTVHHRRHAAISGKVPFATGFLSNPERSPRPVFVVAAQFCKLKRLTRYRYDVKITPGGKVRRRVPSIYVTTL</sequence>
<dbReference type="Proteomes" id="UP000299102">
    <property type="component" value="Unassembled WGS sequence"/>
</dbReference>
<gene>
    <name evidence="1" type="ORF">EVAR_76910_1</name>
</gene>
<name>A0A4C1SHH4_EUMVA</name>
<evidence type="ECO:0000313" key="2">
    <source>
        <dbReference type="Proteomes" id="UP000299102"/>
    </source>
</evidence>
<accession>A0A4C1SHH4</accession>
<comment type="caution">
    <text evidence="1">The sequence shown here is derived from an EMBL/GenBank/DDBJ whole genome shotgun (WGS) entry which is preliminary data.</text>
</comment>
<dbReference type="EMBL" id="BGZK01000006">
    <property type="protein sequence ID" value="GBP00638.1"/>
    <property type="molecule type" value="Genomic_DNA"/>
</dbReference>
<keyword evidence="2" id="KW-1185">Reference proteome</keyword>
<evidence type="ECO:0000313" key="1">
    <source>
        <dbReference type="EMBL" id="GBP00638.1"/>
    </source>
</evidence>
<dbReference type="AlphaFoldDB" id="A0A4C1SHH4"/>